<evidence type="ECO:0000313" key="2">
    <source>
        <dbReference type="EMBL" id="KAJ4426361.1"/>
    </source>
</evidence>
<reference evidence="2 3" key="1">
    <citation type="journal article" date="2022" name="Allergy">
        <title>Genome assembly and annotation of Periplaneta americana reveal a comprehensive cockroach allergen profile.</title>
        <authorList>
            <person name="Wang L."/>
            <person name="Xiong Q."/>
            <person name="Saelim N."/>
            <person name="Wang L."/>
            <person name="Nong W."/>
            <person name="Wan A.T."/>
            <person name="Shi M."/>
            <person name="Liu X."/>
            <person name="Cao Q."/>
            <person name="Hui J.H.L."/>
            <person name="Sookrung N."/>
            <person name="Leung T.F."/>
            <person name="Tungtrongchitr A."/>
            <person name="Tsui S.K.W."/>
        </authorList>
    </citation>
    <scope>NUCLEOTIDE SEQUENCE [LARGE SCALE GENOMIC DNA]</scope>
    <source>
        <strain evidence="2">PWHHKU_190912</strain>
    </source>
</reference>
<evidence type="ECO:0008006" key="4">
    <source>
        <dbReference type="Google" id="ProtNLM"/>
    </source>
</evidence>
<organism evidence="2 3">
    <name type="scientific">Periplaneta americana</name>
    <name type="common">American cockroach</name>
    <name type="synonym">Blatta americana</name>
    <dbReference type="NCBI Taxonomy" id="6978"/>
    <lineage>
        <taxon>Eukaryota</taxon>
        <taxon>Metazoa</taxon>
        <taxon>Ecdysozoa</taxon>
        <taxon>Arthropoda</taxon>
        <taxon>Hexapoda</taxon>
        <taxon>Insecta</taxon>
        <taxon>Pterygota</taxon>
        <taxon>Neoptera</taxon>
        <taxon>Polyneoptera</taxon>
        <taxon>Dictyoptera</taxon>
        <taxon>Blattodea</taxon>
        <taxon>Blattoidea</taxon>
        <taxon>Blattidae</taxon>
        <taxon>Blattinae</taxon>
        <taxon>Periplaneta</taxon>
    </lineage>
</organism>
<dbReference type="EMBL" id="JAJSOF020000040">
    <property type="protein sequence ID" value="KAJ4426361.1"/>
    <property type="molecule type" value="Genomic_DNA"/>
</dbReference>
<evidence type="ECO:0000313" key="3">
    <source>
        <dbReference type="Proteomes" id="UP001148838"/>
    </source>
</evidence>
<feature type="region of interest" description="Disordered" evidence="1">
    <location>
        <begin position="1"/>
        <end position="26"/>
    </location>
</feature>
<comment type="caution">
    <text evidence="2">The sequence shown here is derived from an EMBL/GenBank/DDBJ whole genome shotgun (WGS) entry which is preliminary data.</text>
</comment>
<accession>A0ABQ8RXF5</accession>
<protein>
    <recommendedName>
        <fullName evidence="4">Tc1-like transposase DDE domain-containing protein</fullName>
    </recommendedName>
</protein>
<keyword evidence="3" id="KW-1185">Reference proteome</keyword>
<dbReference type="Gene3D" id="3.30.420.10">
    <property type="entry name" value="Ribonuclease H-like superfamily/Ribonuclease H"/>
    <property type="match status" value="1"/>
</dbReference>
<dbReference type="InterPro" id="IPR036397">
    <property type="entry name" value="RNaseH_sf"/>
</dbReference>
<proteinExistence type="predicted"/>
<gene>
    <name evidence="2" type="ORF">ANN_27175</name>
</gene>
<name>A0ABQ8RXF5_PERAM</name>
<sequence>MAGLSEGGNEPPGSLKANNNAHRLDWPAQSPDLNRIEHLWAEMDRRLRSREMRPTSIVQLSTMLQEKWRRIRVDILQTLVESMPDRMAAYIATRLVPRGSKLAKTVPKYFLVDSVYLSNWSNGHRDDSHTCRTCVP</sequence>
<evidence type="ECO:0000256" key="1">
    <source>
        <dbReference type="SAM" id="MobiDB-lite"/>
    </source>
</evidence>
<dbReference type="Proteomes" id="UP001148838">
    <property type="component" value="Unassembled WGS sequence"/>
</dbReference>